<dbReference type="PANTHER" id="PTHR47958">
    <property type="entry name" value="ATP-DEPENDENT RNA HELICASE DBP3"/>
    <property type="match status" value="1"/>
</dbReference>
<keyword evidence="4" id="KW-0690">Ribosome biogenesis</keyword>
<keyword evidence="7 13" id="KW-0378">Hydrolase</keyword>
<dbReference type="PROSITE" id="PS51194">
    <property type="entry name" value="HELICASE_CTER"/>
    <property type="match status" value="1"/>
</dbReference>
<evidence type="ECO:0000259" key="14">
    <source>
        <dbReference type="PROSITE" id="PS51192"/>
    </source>
</evidence>
<dbReference type="InterPro" id="IPR027417">
    <property type="entry name" value="P-loop_NTPase"/>
</dbReference>
<dbReference type="CDD" id="cd00268">
    <property type="entry name" value="DEADc"/>
    <property type="match status" value="1"/>
</dbReference>
<feature type="domain" description="Helicase C-terminal" evidence="15">
    <location>
        <begin position="337"/>
        <end position="480"/>
    </location>
</feature>
<proteinExistence type="inferred from homology"/>
<dbReference type="Pfam" id="PF00271">
    <property type="entry name" value="Helicase_C"/>
    <property type="match status" value="1"/>
</dbReference>
<evidence type="ECO:0000259" key="15">
    <source>
        <dbReference type="PROSITE" id="PS51194"/>
    </source>
</evidence>
<evidence type="ECO:0000256" key="2">
    <source>
        <dbReference type="ARBA" id="ARBA00009334"/>
    </source>
</evidence>
<evidence type="ECO:0000256" key="13">
    <source>
        <dbReference type="RuleBase" id="RU000492"/>
    </source>
</evidence>
<protein>
    <recommendedName>
        <fullName evidence="3">RNA helicase</fullName>
        <ecNumber evidence="3">3.6.4.13</ecNumber>
    </recommendedName>
</protein>
<dbReference type="InterPro" id="IPR000629">
    <property type="entry name" value="RNA-helicase_DEAD-box_CS"/>
</dbReference>
<evidence type="ECO:0000256" key="7">
    <source>
        <dbReference type="ARBA" id="ARBA00022801"/>
    </source>
</evidence>
<dbReference type="GO" id="GO:0005524">
    <property type="term" value="F:ATP binding"/>
    <property type="evidence" value="ECO:0007669"/>
    <property type="project" value="UniProtKB-KW"/>
</dbReference>
<evidence type="ECO:0000256" key="8">
    <source>
        <dbReference type="ARBA" id="ARBA00022806"/>
    </source>
</evidence>
<feature type="short sequence motif" description="Q motif" evidence="12">
    <location>
        <begin position="104"/>
        <end position="132"/>
    </location>
</feature>
<accession>A0AAW2HNM0</accession>
<reference evidence="17" key="1">
    <citation type="journal article" date="2024" name="Gigascience">
        <title>Chromosome-level genome of the poultry shaft louse Menopon gallinae provides insight into the host-switching and adaptive evolution of parasitic lice.</title>
        <authorList>
            <person name="Xu Y."/>
            <person name="Ma L."/>
            <person name="Liu S."/>
            <person name="Liang Y."/>
            <person name="Liu Q."/>
            <person name="He Z."/>
            <person name="Tian L."/>
            <person name="Duan Y."/>
            <person name="Cai W."/>
            <person name="Li H."/>
            <person name="Song F."/>
        </authorList>
    </citation>
    <scope>NUCLEOTIDE SEQUENCE</scope>
    <source>
        <strain evidence="17">Cailab_2023a</strain>
    </source>
</reference>
<evidence type="ECO:0000256" key="3">
    <source>
        <dbReference type="ARBA" id="ARBA00012552"/>
    </source>
</evidence>
<dbReference type="InterPro" id="IPR014001">
    <property type="entry name" value="Helicase_ATP-bd"/>
</dbReference>
<dbReference type="Pfam" id="PF00270">
    <property type="entry name" value="DEAD"/>
    <property type="match status" value="1"/>
</dbReference>
<dbReference type="GO" id="GO:0010468">
    <property type="term" value="P:regulation of gene expression"/>
    <property type="evidence" value="ECO:0007669"/>
    <property type="project" value="UniProtKB-ARBA"/>
</dbReference>
<comment type="function">
    <text evidence="11">ATP-dependent RNA helicase required for 60S ribosomal subunit synthesis. Involved in efficient pre-rRNA processing, predominantly at site A3, which is necessary for the normal formation of 25S and 5.8S rRNAs.</text>
</comment>
<dbReference type="AlphaFoldDB" id="A0AAW2HNM0"/>
<evidence type="ECO:0000256" key="11">
    <source>
        <dbReference type="ARBA" id="ARBA00037449"/>
    </source>
</evidence>
<evidence type="ECO:0000256" key="5">
    <source>
        <dbReference type="ARBA" id="ARBA00022552"/>
    </source>
</evidence>
<gene>
    <name evidence="17" type="ORF">PYX00_008396</name>
</gene>
<comment type="caution">
    <text evidence="17">The sequence shown here is derived from an EMBL/GenBank/DDBJ whole genome shotgun (WGS) entry which is preliminary data.</text>
</comment>
<keyword evidence="6 13" id="KW-0547">Nucleotide-binding</keyword>
<sequence length="524" mass="58810">MFSRVVKTSSIGLQDIAKALTWSFKDVKQCVRHTSCAVHRPNILFKTKITRCRYKNQLNSLRFSTSAERDETVQQITRSPEEIQEFMKQNELHIKGMDDIKPMLSLHETGFPHNILSVLSKMGVSEPTPIQAITWPVALEGRDMVGISKTGSGKTLGFAVPAILHIQDKKKKAPAMPQVLVLSPTRELALQIHKVFQGFANTCGFRPVCIFGGGNKFSQISDLDKGAHVCTATPGRCLDFLNSGVLTLDQTTYVVIDEADRMMEIGFLPQVQDILRYTKNEKQVLMWSATWPQEVEGLAAKYMSNFVRLSVGGLKLKANPNVKQMVIVVPPSEKRERLLKLLRDMEDNYKALVFAETKLTVIRLERFLRENGVRAVAVHGDKSQNARLMALRDFRSGASPVLVSTAVAARGLDVDNISHVINFDTPQFADEYVHKIGRTARHNKKGTAITFCGEGDNTKYLVDMLREAGEKVPTELLELAPKGNQSKRGLRFASPSEFDFSFRNNAFRNRRGAFPPRGRTDKYR</sequence>
<evidence type="ECO:0000256" key="1">
    <source>
        <dbReference type="ARBA" id="ARBA00004604"/>
    </source>
</evidence>
<evidence type="ECO:0000256" key="10">
    <source>
        <dbReference type="ARBA" id="ARBA00023242"/>
    </source>
</evidence>
<evidence type="ECO:0000313" key="17">
    <source>
        <dbReference type="EMBL" id="KAL0271236.1"/>
    </source>
</evidence>
<evidence type="ECO:0000259" key="16">
    <source>
        <dbReference type="PROSITE" id="PS51195"/>
    </source>
</evidence>
<keyword evidence="5" id="KW-0698">rRNA processing</keyword>
<dbReference type="GO" id="GO:0016787">
    <property type="term" value="F:hydrolase activity"/>
    <property type="evidence" value="ECO:0007669"/>
    <property type="project" value="UniProtKB-KW"/>
</dbReference>
<feature type="domain" description="Helicase ATP-binding" evidence="14">
    <location>
        <begin position="135"/>
        <end position="309"/>
    </location>
</feature>
<evidence type="ECO:0000256" key="9">
    <source>
        <dbReference type="ARBA" id="ARBA00022840"/>
    </source>
</evidence>
<dbReference type="InterPro" id="IPR001650">
    <property type="entry name" value="Helicase_C-like"/>
</dbReference>
<evidence type="ECO:0000256" key="4">
    <source>
        <dbReference type="ARBA" id="ARBA00022517"/>
    </source>
</evidence>
<dbReference type="SUPFAM" id="SSF52540">
    <property type="entry name" value="P-loop containing nucleoside triphosphate hydrolases"/>
    <property type="match status" value="1"/>
</dbReference>
<dbReference type="EMBL" id="JARGDH010000004">
    <property type="protein sequence ID" value="KAL0271236.1"/>
    <property type="molecule type" value="Genomic_DNA"/>
</dbReference>
<dbReference type="PROSITE" id="PS00039">
    <property type="entry name" value="DEAD_ATP_HELICASE"/>
    <property type="match status" value="1"/>
</dbReference>
<dbReference type="EC" id="3.6.4.13" evidence="3"/>
<dbReference type="PROSITE" id="PS51192">
    <property type="entry name" value="HELICASE_ATP_BIND_1"/>
    <property type="match status" value="1"/>
</dbReference>
<dbReference type="CDD" id="cd18787">
    <property type="entry name" value="SF2_C_DEAD"/>
    <property type="match status" value="1"/>
</dbReference>
<dbReference type="InterPro" id="IPR014014">
    <property type="entry name" value="RNA_helicase_DEAD_Q_motif"/>
</dbReference>
<dbReference type="PROSITE" id="PS51195">
    <property type="entry name" value="Q_MOTIF"/>
    <property type="match status" value="1"/>
</dbReference>
<comment type="subcellular location">
    <subcellularLocation>
        <location evidence="1">Nucleus</location>
        <location evidence="1">Nucleolus</location>
    </subcellularLocation>
</comment>
<evidence type="ECO:0000256" key="12">
    <source>
        <dbReference type="PROSITE-ProRule" id="PRU00552"/>
    </source>
</evidence>
<comment type="similarity">
    <text evidence="2">Belongs to the DEAD box helicase family. DDX5/DBP2 subfamily.</text>
</comment>
<keyword evidence="10" id="KW-0539">Nucleus</keyword>
<feature type="domain" description="DEAD-box RNA helicase Q" evidence="16">
    <location>
        <begin position="104"/>
        <end position="132"/>
    </location>
</feature>
<dbReference type="Gene3D" id="3.40.50.300">
    <property type="entry name" value="P-loop containing nucleotide triphosphate hydrolases"/>
    <property type="match status" value="2"/>
</dbReference>
<dbReference type="GO" id="GO:0003724">
    <property type="term" value="F:RNA helicase activity"/>
    <property type="evidence" value="ECO:0007669"/>
    <property type="project" value="UniProtKB-EC"/>
</dbReference>
<dbReference type="GO" id="GO:0003676">
    <property type="term" value="F:nucleic acid binding"/>
    <property type="evidence" value="ECO:0007669"/>
    <property type="project" value="InterPro"/>
</dbReference>
<evidence type="ECO:0000256" key="6">
    <source>
        <dbReference type="ARBA" id="ARBA00022741"/>
    </source>
</evidence>
<keyword evidence="9 13" id="KW-0067">ATP-binding</keyword>
<dbReference type="SMART" id="SM00490">
    <property type="entry name" value="HELICc"/>
    <property type="match status" value="1"/>
</dbReference>
<organism evidence="17">
    <name type="scientific">Menopon gallinae</name>
    <name type="common">poultry shaft louse</name>
    <dbReference type="NCBI Taxonomy" id="328185"/>
    <lineage>
        <taxon>Eukaryota</taxon>
        <taxon>Metazoa</taxon>
        <taxon>Ecdysozoa</taxon>
        <taxon>Arthropoda</taxon>
        <taxon>Hexapoda</taxon>
        <taxon>Insecta</taxon>
        <taxon>Pterygota</taxon>
        <taxon>Neoptera</taxon>
        <taxon>Paraneoptera</taxon>
        <taxon>Psocodea</taxon>
        <taxon>Troctomorpha</taxon>
        <taxon>Phthiraptera</taxon>
        <taxon>Amblycera</taxon>
        <taxon>Menoponidae</taxon>
        <taxon>Menopon</taxon>
    </lineage>
</organism>
<dbReference type="SMART" id="SM00487">
    <property type="entry name" value="DEXDc"/>
    <property type="match status" value="1"/>
</dbReference>
<name>A0AAW2HNM0_9NEOP</name>
<dbReference type="InterPro" id="IPR044742">
    <property type="entry name" value="DEAD/DEAH_RhlB"/>
</dbReference>
<dbReference type="InterPro" id="IPR011545">
    <property type="entry name" value="DEAD/DEAH_box_helicase_dom"/>
</dbReference>
<keyword evidence="8 13" id="KW-0347">Helicase</keyword>